<dbReference type="Pfam" id="PF03016">
    <property type="entry name" value="Exostosin_GT47"/>
    <property type="match status" value="1"/>
</dbReference>
<evidence type="ECO:0000256" key="2">
    <source>
        <dbReference type="ARBA" id="ARBA00010271"/>
    </source>
</evidence>
<dbReference type="AlphaFoldDB" id="A0AAQ3QF45"/>
<dbReference type="GO" id="GO:0000139">
    <property type="term" value="C:Golgi membrane"/>
    <property type="evidence" value="ECO:0007669"/>
    <property type="project" value="UniProtKB-SubCell"/>
</dbReference>
<evidence type="ECO:0000256" key="3">
    <source>
        <dbReference type="ARBA" id="ARBA00022676"/>
    </source>
</evidence>
<feature type="transmembrane region" description="Helical" evidence="6">
    <location>
        <begin position="38"/>
        <end position="56"/>
    </location>
</feature>
<reference evidence="8 9" key="1">
    <citation type="submission" date="2023-10" db="EMBL/GenBank/DDBJ databases">
        <title>Chromosome-scale genome assembly provides insights into flower coloration mechanisms of Canna indica.</title>
        <authorList>
            <person name="Li C."/>
        </authorList>
    </citation>
    <scope>NUCLEOTIDE SEQUENCE [LARGE SCALE GENOMIC DNA]</scope>
    <source>
        <tissue evidence="8">Flower</tissue>
    </source>
</reference>
<dbReference type="PANTHER" id="PTHR11062">
    <property type="entry name" value="EXOSTOSIN HEPARAN SULFATE GLYCOSYLTRANSFERASE -RELATED"/>
    <property type="match status" value="1"/>
</dbReference>
<comment type="subcellular location">
    <subcellularLocation>
        <location evidence="1">Golgi apparatus membrane</location>
        <topology evidence="1">Single-pass type II membrane protein</topology>
    </subcellularLocation>
</comment>
<keyword evidence="3" id="KW-0808">Transferase</keyword>
<keyword evidence="6" id="KW-0812">Transmembrane</keyword>
<evidence type="ECO:0000256" key="6">
    <source>
        <dbReference type="SAM" id="Phobius"/>
    </source>
</evidence>
<comment type="similarity">
    <text evidence="2">Belongs to the glycosyltransferase 47 family.</text>
</comment>
<keyword evidence="3" id="KW-0328">Glycosyltransferase</keyword>
<dbReference type="InterPro" id="IPR004263">
    <property type="entry name" value="Exostosin"/>
</dbReference>
<gene>
    <name evidence="8" type="ORF">Cni_G14822</name>
</gene>
<evidence type="ECO:0000259" key="7">
    <source>
        <dbReference type="Pfam" id="PF03016"/>
    </source>
</evidence>
<dbReference type="Proteomes" id="UP001327560">
    <property type="component" value="Chromosome 4"/>
</dbReference>
<evidence type="ECO:0000313" key="8">
    <source>
        <dbReference type="EMBL" id="WOL06090.1"/>
    </source>
</evidence>
<dbReference type="EMBL" id="CP136893">
    <property type="protein sequence ID" value="WOL06090.1"/>
    <property type="molecule type" value="Genomic_DNA"/>
</dbReference>
<evidence type="ECO:0000256" key="1">
    <source>
        <dbReference type="ARBA" id="ARBA00004323"/>
    </source>
</evidence>
<sequence length="453" mass="51630">MPELRACNLASSNQMKLLPRRAPVRQHQDKAPGQLRKYCKWILWAVLTIYLFFSTSSSTTTSSLFRPPPLRAILPLKITPRAITETSHELSSPPSSASSSIRIYVYELPSSYNRDWLSNPRCGNHLFAAEVAIHEALLQFPGRVFDPNEADFFFVPVYVSCNFSTPNGFPSLHNARPLISSAVDFISTGLPFWNRSRGRDHVFVASHDFGACFHAMEHVAIAEGIPEFMEESIILQTFGVSSPHPCQRAEHVLIPPYVTPDIEEQWPAPEKAKRDIFAYFRGKMEIHPKNISGRFYSRRVRTEIWRRYAGNSKFYLQRKRLDDYRAEMARSVFCLCPLGWAPWSPRLVEAVALGCVPVIIADGIRLPFQESVRWTEISVSVAEADVGRLEEALDRVAATNLSAIQRNLWDPALRRALLFQRPMAAGDATWHALRELEGKLERSWRRHRSAEAR</sequence>
<evidence type="ECO:0000256" key="4">
    <source>
        <dbReference type="ARBA" id="ARBA00022968"/>
    </source>
</evidence>
<dbReference type="PANTHER" id="PTHR11062:SF229">
    <property type="entry name" value="GLUCURONOXYLAN GLUCURONOSYLTRANSFERASE IRX7-RELATED"/>
    <property type="match status" value="1"/>
</dbReference>
<keyword evidence="5" id="KW-0333">Golgi apparatus</keyword>
<protein>
    <submittedName>
        <fullName evidence="8">Glucuronosyltransferase</fullName>
    </submittedName>
</protein>
<keyword evidence="6" id="KW-0472">Membrane</keyword>
<feature type="domain" description="Exostosin GT47" evidence="7">
    <location>
        <begin position="99"/>
        <end position="394"/>
    </location>
</feature>
<dbReference type="GO" id="GO:0010417">
    <property type="term" value="P:glucuronoxylan biosynthetic process"/>
    <property type="evidence" value="ECO:0007669"/>
    <property type="project" value="TreeGrafter"/>
</dbReference>
<proteinExistence type="inferred from homology"/>
<name>A0AAQ3QF45_9LILI</name>
<keyword evidence="4" id="KW-0735">Signal-anchor</keyword>
<evidence type="ECO:0000256" key="5">
    <source>
        <dbReference type="ARBA" id="ARBA00023034"/>
    </source>
</evidence>
<accession>A0AAQ3QF45</accession>
<organism evidence="8 9">
    <name type="scientific">Canna indica</name>
    <name type="common">Indian-shot</name>
    <dbReference type="NCBI Taxonomy" id="4628"/>
    <lineage>
        <taxon>Eukaryota</taxon>
        <taxon>Viridiplantae</taxon>
        <taxon>Streptophyta</taxon>
        <taxon>Embryophyta</taxon>
        <taxon>Tracheophyta</taxon>
        <taxon>Spermatophyta</taxon>
        <taxon>Magnoliopsida</taxon>
        <taxon>Liliopsida</taxon>
        <taxon>Zingiberales</taxon>
        <taxon>Cannaceae</taxon>
        <taxon>Canna</taxon>
    </lineage>
</organism>
<keyword evidence="6" id="KW-1133">Transmembrane helix</keyword>
<keyword evidence="9" id="KW-1185">Reference proteome</keyword>
<evidence type="ECO:0000313" key="9">
    <source>
        <dbReference type="Proteomes" id="UP001327560"/>
    </source>
</evidence>
<dbReference type="InterPro" id="IPR040911">
    <property type="entry name" value="Exostosin_GT47"/>
</dbReference>
<dbReference type="GO" id="GO:0016757">
    <property type="term" value="F:glycosyltransferase activity"/>
    <property type="evidence" value="ECO:0007669"/>
    <property type="project" value="UniProtKB-KW"/>
</dbReference>